<evidence type="ECO:0000256" key="3">
    <source>
        <dbReference type="ARBA" id="ARBA00011738"/>
    </source>
</evidence>
<organism evidence="10 11">
    <name type="scientific">Alkalicaulis satelles</name>
    <dbReference type="NCBI Taxonomy" id="2609175"/>
    <lineage>
        <taxon>Bacteria</taxon>
        <taxon>Pseudomonadati</taxon>
        <taxon>Pseudomonadota</taxon>
        <taxon>Alphaproteobacteria</taxon>
        <taxon>Maricaulales</taxon>
        <taxon>Maricaulaceae</taxon>
        <taxon>Alkalicaulis</taxon>
    </lineage>
</organism>
<evidence type="ECO:0000256" key="1">
    <source>
        <dbReference type="ARBA" id="ARBA00004496"/>
    </source>
</evidence>
<dbReference type="PANTHER" id="PTHR42930">
    <property type="entry name" value="PHOSPHATE-SPECIFIC TRANSPORT SYSTEM ACCESSORY PROTEIN PHOU"/>
    <property type="match status" value="1"/>
</dbReference>
<dbReference type="GO" id="GO:0005737">
    <property type="term" value="C:cytoplasm"/>
    <property type="evidence" value="ECO:0007669"/>
    <property type="project" value="UniProtKB-SubCell"/>
</dbReference>
<protein>
    <recommendedName>
        <fullName evidence="8">Phosphate-specific transport system accessory protein PhoU</fullName>
    </recommendedName>
</protein>
<keyword evidence="11" id="KW-1185">Reference proteome</keyword>
<dbReference type="FunFam" id="1.20.58.220:FF:000004">
    <property type="entry name" value="Phosphate-specific transport system accessory protein PhoU"/>
    <property type="match status" value="1"/>
</dbReference>
<keyword evidence="4 8" id="KW-0813">Transport</keyword>
<sequence>MTNQVKAPHIVKAFSEELEQLSADVAAMGGLAESLVSDALEAAATRDGDLAAGVVARDAQVDAMQRDIEKKIIRLLALRHPIAQDLRVCIAALKIVTDLERVGDLAKSIARRVPALNDSEPTAFAASVDRMGKLVLSHMHEVLDAYVTGETARAVAVWERDDDVDEHYNALFRELVRAMRDDHVMIGPGAHLLFIAKNLERIGDHATNIAEVIHYLVTGRELASERPRGPRPEQSA</sequence>
<evidence type="ECO:0000259" key="9">
    <source>
        <dbReference type="Pfam" id="PF01895"/>
    </source>
</evidence>
<comment type="subcellular location">
    <subcellularLocation>
        <location evidence="1 8">Cytoplasm</location>
    </subcellularLocation>
</comment>
<keyword evidence="6 8" id="KW-0592">Phosphate transport</keyword>
<dbReference type="Proteomes" id="UP000325122">
    <property type="component" value="Unassembled WGS sequence"/>
</dbReference>
<name>A0A5M6ZKX0_9PROT</name>
<dbReference type="PANTHER" id="PTHR42930:SF3">
    <property type="entry name" value="PHOSPHATE-SPECIFIC TRANSPORT SYSTEM ACCESSORY PROTEIN PHOU"/>
    <property type="match status" value="1"/>
</dbReference>
<comment type="caution">
    <text evidence="10">The sequence shown here is derived from an EMBL/GenBank/DDBJ whole genome shotgun (WGS) entry which is preliminary data.</text>
</comment>
<dbReference type="InterPro" id="IPR026022">
    <property type="entry name" value="PhoU_dom"/>
</dbReference>
<keyword evidence="5 8" id="KW-0963">Cytoplasm</keyword>
<dbReference type="RefSeq" id="WP_150021991.1">
    <property type="nucleotide sequence ID" value="NZ_VWOJ01000001.1"/>
</dbReference>
<dbReference type="SUPFAM" id="SSF109755">
    <property type="entry name" value="PhoU-like"/>
    <property type="match status" value="1"/>
</dbReference>
<dbReference type="Pfam" id="PF01895">
    <property type="entry name" value="PhoU"/>
    <property type="match status" value="2"/>
</dbReference>
<evidence type="ECO:0000256" key="5">
    <source>
        <dbReference type="ARBA" id="ARBA00022490"/>
    </source>
</evidence>
<evidence type="ECO:0000256" key="7">
    <source>
        <dbReference type="ARBA" id="ARBA00056181"/>
    </source>
</evidence>
<dbReference type="PIRSF" id="PIRSF003107">
    <property type="entry name" value="PhoU"/>
    <property type="match status" value="1"/>
</dbReference>
<evidence type="ECO:0000256" key="2">
    <source>
        <dbReference type="ARBA" id="ARBA00008107"/>
    </source>
</evidence>
<dbReference type="GO" id="GO:0030643">
    <property type="term" value="P:intracellular phosphate ion homeostasis"/>
    <property type="evidence" value="ECO:0007669"/>
    <property type="project" value="InterPro"/>
</dbReference>
<evidence type="ECO:0000313" key="11">
    <source>
        <dbReference type="Proteomes" id="UP000325122"/>
    </source>
</evidence>
<comment type="similarity">
    <text evidence="2 8">Belongs to the PhoU family.</text>
</comment>
<evidence type="ECO:0000256" key="6">
    <source>
        <dbReference type="ARBA" id="ARBA00022592"/>
    </source>
</evidence>
<dbReference type="NCBIfam" id="TIGR02135">
    <property type="entry name" value="phoU_full"/>
    <property type="match status" value="1"/>
</dbReference>
<evidence type="ECO:0000256" key="4">
    <source>
        <dbReference type="ARBA" id="ARBA00022448"/>
    </source>
</evidence>
<feature type="domain" description="PhoU" evidence="9">
    <location>
        <begin position="129"/>
        <end position="212"/>
    </location>
</feature>
<dbReference type="EMBL" id="VWOJ01000001">
    <property type="protein sequence ID" value="KAA5804960.1"/>
    <property type="molecule type" value="Genomic_DNA"/>
</dbReference>
<reference evidence="10 11" key="1">
    <citation type="submission" date="2019-09" db="EMBL/GenBank/DDBJ databases">
        <authorList>
            <person name="Kevbrin V."/>
            <person name="Grouzdev D.S."/>
        </authorList>
    </citation>
    <scope>NUCLEOTIDE SEQUENCE [LARGE SCALE GENOMIC DNA]</scope>
    <source>
        <strain evidence="10 11">G-192</strain>
    </source>
</reference>
<dbReference type="InterPro" id="IPR028366">
    <property type="entry name" value="PhoU"/>
</dbReference>
<comment type="subunit">
    <text evidence="3 8">Homodimer.</text>
</comment>
<gene>
    <name evidence="10" type="primary">phoU</name>
    <name evidence="10" type="ORF">F1654_02900</name>
</gene>
<proteinExistence type="inferred from homology"/>
<feature type="domain" description="PhoU" evidence="9">
    <location>
        <begin position="27"/>
        <end position="113"/>
    </location>
</feature>
<dbReference type="InterPro" id="IPR038078">
    <property type="entry name" value="PhoU-like_sf"/>
</dbReference>
<dbReference type="GO" id="GO:0045936">
    <property type="term" value="P:negative regulation of phosphate metabolic process"/>
    <property type="evidence" value="ECO:0007669"/>
    <property type="project" value="InterPro"/>
</dbReference>
<comment type="function">
    <text evidence="7 8">Plays a role in the regulation of phosphate uptake.</text>
</comment>
<accession>A0A5M6ZKX0</accession>
<dbReference type="Gene3D" id="1.20.58.220">
    <property type="entry name" value="Phosphate transport system protein phou homolog 2, domain 2"/>
    <property type="match status" value="2"/>
</dbReference>
<evidence type="ECO:0000256" key="8">
    <source>
        <dbReference type="PIRNR" id="PIRNR003107"/>
    </source>
</evidence>
<dbReference type="AlphaFoldDB" id="A0A5M6ZKX0"/>
<dbReference type="GO" id="GO:0006817">
    <property type="term" value="P:phosphate ion transport"/>
    <property type="evidence" value="ECO:0007669"/>
    <property type="project" value="UniProtKB-KW"/>
</dbReference>
<evidence type="ECO:0000313" key="10">
    <source>
        <dbReference type="EMBL" id="KAA5804960.1"/>
    </source>
</evidence>